<dbReference type="GeneID" id="117643151"/>
<feature type="active site" description="Proton donor/acceptor" evidence="8">
    <location>
        <position position="159"/>
    </location>
</feature>
<dbReference type="SUPFAM" id="SSF51658">
    <property type="entry name" value="Xylose isomerase-like"/>
    <property type="match status" value="1"/>
</dbReference>
<reference evidence="11" key="1">
    <citation type="submission" date="2025-08" db="UniProtKB">
        <authorList>
            <consortium name="RefSeq"/>
        </authorList>
    </citation>
    <scope>IDENTIFICATION</scope>
    <source>
        <tissue evidence="11">Total insect</tissue>
    </source>
</reference>
<keyword evidence="10" id="KW-1185">Reference proteome</keyword>
<dbReference type="InterPro" id="IPR013022">
    <property type="entry name" value="Xyl_isomerase-like_TIM-brl"/>
</dbReference>
<evidence type="ECO:0000259" key="9">
    <source>
        <dbReference type="Pfam" id="PF01261"/>
    </source>
</evidence>
<comment type="catalytic activity">
    <reaction evidence="1 7">
        <text>3-hydroxypyruvate = 2-hydroxy-3-oxopropanoate</text>
        <dbReference type="Rhea" id="RHEA:11952"/>
        <dbReference type="ChEBI" id="CHEBI:17180"/>
        <dbReference type="ChEBI" id="CHEBI:57978"/>
        <dbReference type="EC" id="5.3.1.22"/>
    </reaction>
</comment>
<feature type="active site" description="Proton donor/acceptor" evidence="8">
    <location>
        <position position="259"/>
    </location>
</feature>
<dbReference type="Proteomes" id="UP000515158">
    <property type="component" value="Unplaced"/>
</dbReference>
<dbReference type="RefSeq" id="XP_034237753.1">
    <property type="nucleotide sequence ID" value="XM_034381862.1"/>
</dbReference>
<proteinExistence type="inferred from homology"/>
<dbReference type="FunFam" id="3.20.20.150:FF:000007">
    <property type="entry name" value="Hydroxypyruvate isomerase"/>
    <property type="match status" value="1"/>
</dbReference>
<dbReference type="GO" id="GO:0008903">
    <property type="term" value="F:hydroxypyruvate isomerase activity"/>
    <property type="evidence" value="ECO:0007669"/>
    <property type="project" value="UniProtKB-EC"/>
</dbReference>
<comment type="similarity">
    <text evidence="3 7">Belongs to the hyi family.</text>
</comment>
<sequence length="280" mass="30932">MLSSVSSALAPKLCKMSSLKFCANLNFMFTESPNLLERYNLAKKAGFQAVEVGFPYIHTVEELVKAKEDAGLKQVLINVFVGDPSKGELGFAAIPGQEASFQSSVTRAVDYAKALDCKLIHVMSGAVQNPTSSHHEAYEKNIRWATKVFEREEIIGLIEPINQRSVPNYYMSSYVAAVDLIKKINSPNLKIMLDVFHLQQLHGNLTSNIESLAAAGLIGHVQVAQVPLRGEPNTGGEIDYSYVFSLLKKINYTGWIGLEYKPSVTTVEGLKWVNEMGFKL</sequence>
<comment type="function">
    <text evidence="2 7">Catalyzes the reversible isomerization between hydroxypyruvate and 2-hydroxy-3-oxopropanoate (also termed tartronate semialdehyde).</text>
</comment>
<dbReference type="KEGG" id="tpal:117643151"/>
<dbReference type="PANTHER" id="PTHR43489:SF6">
    <property type="entry name" value="HYDROXYPYRUVATE ISOMERASE-RELATED"/>
    <property type="match status" value="1"/>
</dbReference>
<evidence type="ECO:0000256" key="4">
    <source>
        <dbReference type="ARBA" id="ARBA00012570"/>
    </source>
</evidence>
<dbReference type="FunCoup" id="A0A6P8YDI6">
    <property type="interactions" value="31"/>
</dbReference>
<dbReference type="CTD" id="2695"/>
<gene>
    <name evidence="11" type="primary">LOC117643151</name>
</gene>
<evidence type="ECO:0000313" key="11">
    <source>
        <dbReference type="RefSeq" id="XP_034237753.1"/>
    </source>
</evidence>
<accession>A0A6P8YDI6</accession>
<dbReference type="EC" id="5.3.1.22" evidence="4 7"/>
<evidence type="ECO:0000256" key="3">
    <source>
        <dbReference type="ARBA" id="ARBA00005962"/>
    </source>
</evidence>
<evidence type="ECO:0000256" key="6">
    <source>
        <dbReference type="ARBA" id="ARBA00023235"/>
    </source>
</evidence>
<dbReference type="Gene3D" id="3.20.20.150">
    <property type="entry name" value="Divalent-metal-dependent TIM barrel enzymes"/>
    <property type="match status" value="1"/>
</dbReference>
<keyword evidence="6 7" id="KW-0413">Isomerase</keyword>
<dbReference type="GO" id="GO:0046487">
    <property type="term" value="P:glyoxylate metabolic process"/>
    <property type="evidence" value="ECO:0007669"/>
    <property type="project" value="TreeGrafter"/>
</dbReference>
<protein>
    <recommendedName>
        <fullName evidence="5 7">Putative hydroxypyruvate isomerase</fullName>
        <ecNumber evidence="4 7">5.3.1.22</ecNumber>
    </recommendedName>
</protein>
<dbReference type="PANTHER" id="PTHR43489">
    <property type="entry name" value="ISOMERASE"/>
    <property type="match status" value="1"/>
</dbReference>
<dbReference type="InterPro" id="IPR026040">
    <property type="entry name" value="HyI-like"/>
</dbReference>
<evidence type="ECO:0000256" key="2">
    <source>
        <dbReference type="ARBA" id="ARBA00002968"/>
    </source>
</evidence>
<dbReference type="OrthoDB" id="4214675at2759"/>
<dbReference type="PIRSF" id="PIRSF006241">
    <property type="entry name" value="HyI"/>
    <property type="match status" value="1"/>
</dbReference>
<evidence type="ECO:0000256" key="1">
    <source>
        <dbReference type="ARBA" id="ARBA00000476"/>
    </source>
</evidence>
<evidence type="ECO:0000256" key="5">
    <source>
        <dbReference type="ARBA" id="ARBA00017985"/>
    </source>
</evidence>
<dbReference type="InterPro" id="IPR036237">
    <property type="entry name" value="Xyl_isomerase-like_sf"/>
</dbReference>
<evidence type="ECO:0000256" key="7">
    <source>
        <dbReference type="PIRNR" id="PIRNR006241"/>
    </source>
</evidence>
<evidence type="ECO:0000313" key="10">
    <source>
        <dbReference type="Proteomes" id="UP000515158"/>
    </source>
</evidence>
<evidence type="ECO:0000256" key="8">
    <source>
        <dbReference type="PIRSR" id="PIRSR006241-50"/>
    </source>
</evidence>
<name>A0A6P8YDI6_THRPL</name>
<dbReference type="AlphaFoldDB" id="A0A6P8YDI6"/>
<dbReference type="Pfam" id="PF01261">
    <property type="entry name" value="AP_endonuc_2"/>
    <property type="match status" value="1"/>
</dbReference>
<feature type="domain" description="Xylose isomerase-like TIM barrel" evidence="9">
    <location>
        <begin position="41"/>
        <end position="275"/>
    </location>
</feature>
<organism evidence="11">
    <name type="scientific">Thrips palmi</name>
    <name type="common">Melon thrips</name>
    <dbReference type="NCBI Taxonomy" id="161013"/>
    <lineage>
        <taxon>Eukaryota</taxon>
        <taxon>Metazoa</taxon>
        <taxon>Ecdysozoa</taxon>
        <taxon>Arthropoda</taxon>
        <taxon>Hexapoda</taxon>
        <taxon>Insecta</taxon>
        <taxon>Pterygota</taxon>
        <taxon>Neoptera</taxon>
        <taxon>Paraneoptera</taxon>
        <taxon>Thysanoptera</taxon>
        <taxon>Terebrantia</taxon>
        <taxon>Thripoidea</taxon>
        <taxon>Thripidae</taxon>
        <taxon>Thrips</taxon>
    </lineage>
</organism>
<dbReference type="InterPro" id="IPR050417">
    <property type="entry name" value="Sugar_Epim/Isomerase"/>
</dbReference>
<dbReference type="InParanoid" id="A0A6P8YDI6"/>